<sequence>PKYFSFGKSTINILHTKLRHNCILNYDLYRRNIIESPNCICGQKEDVYHFFFVCKNYVNARNNLFELPVLNRLEETILINSRLLLWGSDNLSYYTNCFIFSAVQTGRFNN</sequence>
<protein>
    <submittedName>
        <fullName evidence="1">Uncharacterized protein</fullName>
    </submittedName>
</protein>
<name>A0A8W8NQU5_MAGGI</name>
<evidence type="ECO:0000313" key="2">
    <source>
        <dbReference type="Proteomes" id="UP000005408"/>
    </source>
</evidence>
<evidence type="ECO:0000313" key="1">
    <source>
        <dbReference type="EnsemblMetazoa" id="G747.1:cds"/>
    </source>
</evidence>
<dbReference type="AlphaFoldDB" id="A0A8W8NQU5"/>
<proteinExistence type="predicted"/>
<keyword evidence="2" id="KW-1185">Reference proteome</keyword>
<dbReference type="Proteomes" id="UP000005408">
    <property type="component" value="Unassembled WGS sequence"/>
</dbReference>
<accession>A0A8W8NQU5</accession>
<dbReference type="EnsemblMetazoa" id="G747.1">
    <property type="protein sequence ID" value="G747.1:cds"/>
    <property type="gene ID" value="G747"/>
</dbReference>
<reference evidence="1" key="1">
    <citation type="submission" date="2022-08" db="UniProtKB">
        <authorList>
            <consortium name="EnsemblMetazoa"/>
        </authorList>
    </citation>
    <scope>IDENTIFICATION</scope>
    <source>
        <strain evidence="1">05x7-T-G4-1.051#20</strain>
    </source>
</reference>
<organism evidence="1 2">
    <name type="scientific">Magallana gigas</name>
    <name type="common">Pacific oyster</name>
    <name type="synonym">Crassostrea gigas</name>
    <dbReference type="NCBI Taxonomy" id="29159"/>
    <lineage>
        <taxon>Eukaryota</taxon>
        <taxon>Metazoa</taxon>
        <taxon>Spiralia</taxon>
        <taxon>Lophotrochozoa</taxon>
        <taxon>Mollusca</taxon>
        <taxon>Bivalvia</taxon>
        <taxon>Autobranchia</taxon>
        <taxon>Pteriomorphia</taxon>
        <taxon>Ostreida</taxon>
        <taxon>Ostreoidea</taxon>
        <taxon>Ostreidae</taxon>
        <taxon>Magallana</taxon>
    </lineage>
</organism>